<dbReference type="GO" id="GO:0036122">
    <property type="term" value="F:BMP binding"/>
    <property type="evidence" value="ECO:0007669"/>
    <property type="project" value="TreeGrafter"/>
</dbReference>
<dbReference type="InterPro" id="IPR010895">
    <property type="entry name" value="CHRD"/>
</dbReference>
<name>A0A9Q0RWS1_9DIPT</name>
<proteinExistence type="inferred from homology"/>
<dbReference type="Pfam" id="PF00093">
    <property type="entry name" value="VWC"/>
    <property type="match status" value="3"/>
</dbReference>
<evidence type="ECO:0000313" key="11">
    <source>
        <dbReference type="EMBL" id="KAJ6637065.1"/>
    </source>
</evidence>
<evidence type="ECO:0000256" key="7">
    <source>
        <dbReference type="PIRNR" id="PIRNR002496"/>
    </source>
</evidence>
<feature type="domain" description="CHRD" evidence="10">
    <location>
        <begin position="400"/>
        <end position="514"/>
    </location>
</feature>
<dbReference type="PANTHER" id="PTHR46526">
    <property type="entry name" value="CHORDIN"/>
    <property type="match status" value="1"/>
</dbReference>
<comment type="similarity">
    <text evidence="2 7">Belongs to the chordin family.</text>
</comment>
<feature type="domain" description="CHRD" evidence="10">
    <location>
        <begin position="267"/>
        <end position="397"/>
    </location>
</feature>
<evidence type="ECO:0000256" key="3">
    <source>
        <dbReference type="ARBA" id="ARBA00022473"/>
    </source>
</evidence>
<dbReference type="GO" id="GO:0030514">
    <property type="term" value="P:negative regulation of BMP signaling pathway"/>
    <property type="evidence" value="ECO:0007669"/>
    <property type="project" value="TreeGrafter"/>
</dbReference>
<accession>A0A9Q0RWS1</accession>
<sequence length="953" mass="107196">MGVRANQRRVSPLLVEDDGSRNNRPAECQFGKNLKELGSTWFADLGPPFGVMYCLKCECVPVTKRRRIVARVQCRNIKNECPKAMCDEPIQLPGRCCKVCPGDIYNPDISQDVPSPVTQEEEERNMKHFGALLTGRTSYFLKREEVKSIYSTNNPLNIVATGRFTFHKKNLYYSFYTSEKIMRPRLIQFIDETGHILEEHSLLISQSGPFSVYQNSTGKICGVWRRVPRDYRKLLKDELLNVVLLWGGDFQAELAIAGKISKYPALSTELFSSLLEPAPDTSPEQMSGSGGTAIVSTSSGSTSSIHMTLVVNGLFGHDEIADVPLNIRLESVEKKQVILEDVVKVKKPAHDYNVIEFSSPVSTHDLRLLTRGKLVLTIESRKNPSLKVQGNIVTRVSCELFQTLLAPHNIESKTRSSGLAWLYLNKDGSLVYNIHTDDLNLQENPVITLLDDRVKRKTELEDLTSSLSFDNAIGIIDRLGPRVLEPLYSENLAINVATRTDENLIRGRLIARPVADARDSVEPILLKRLDQNSPAHLIGMAWLAVDNQCSLHYEITLNGFLSHQQKFQLLLEEIPIEAPGAPVSRKILEEFSGHYTEGFLLGMTSYELAKLETSVCYLEVRAQERGEVLLRGKLKATKIPSQCFPVYTDNNVQSVFSPNDHNDNHLPAVDTKCYHSNRFYDEGEQWKSGLEECTMCSCVHGRVKCEPFKCPPINCKADDLRTRTGECCPLCLSSNSISEFTNSSVSRGCRLGDQFHSAGSSWHPYLPPNGYDTCAVCTCDPKTLEINCPRVQCPSLNCSEKVAFRPDKKACCKKCPNVKQSDTDKTPSDMLRDQGSRKGTLKSTEEIIANGGCNVAQTIYENGQEWHPVLPSHGEQKCIKCRCKDTNITCDRKRCTRSICNNRLSGKRRGMTNAQNHEIDECCSNQCRRSRRHQNQKRYHRDNSERQSNPNKS</sequence>
<feature type="region of interest" description="Disordered" evidence="8">
    <location>
        <begin position="819"/>
        <end position="840"/>
    </location>
</feature>
<evidence type="ECO:0000256" key="4">
    <source>
        <dbReference type="ARBA" id="ARBA00022525"/>
    </source>
</evidence>
<evidence type="ECO:0000256" key="5">
    <source>
        <dbReference type="ARBA" id="ARBA00022737"/>
    </source>
</evidence>
<comment type="subcellular location">
    <subcellularLocation>
        <location evidence="1">Secreted</location>
    </subcellularLocation>
</comment>
<dbReference type="Pfam" id="PF07452">
    <property type="entry name" value="CHRD"/>
    <property type="match status" value="1"/>
</dbReference>
<dbReference type="SMART" id="SM00214">
    <property type="entry name" value="VWC"/>
    <property type="match status" value="3"/>
</dbReference>
<dbReference type="PIRSF" id="PIRSF002496">
    <property type="entry name" value="Chordin"/>
    <property type="match status" value="1"/>
</dbReference>
<dbReference type="InterPro" id="IPR052278">
    <property type="entry name" value="Chordin-like_regulators"/>
</dbReference>
<evidence type="ECO:0000256" key="2">
    <source>
        <dbReference type="ARBA" id="ARBA00007156"/>
    </source>
</evidence>
<evidence type="ECO:0000259" key="10">
    <source>
        <dbReference type="PROSITE" id="PS50933"/>
    </source>
</evidence>
<dbReference type="EMBL" id="WJQU01000003">
    <property type="protein sequence ID" value="KAJ6637065.1"/>
    <property type="molecule type" value="Genomic_DNA"/>
</dbReference>
<feature type="domain" description="VWFC" evidence="9">
    <location>
        <begin position="671"/>
        <end position="732"/>
    </location>
</feature>
<gene>
    <name evidence="11" type="primary">sog</name>
    <name evidence="11" type="ORF">Bhyg_09791</name>
</gene>
<dbReference type="AlphaFoldDB" id="A0A9Q0RWS1"/>
<comment type="caution">
    <text evidence="11">The sequence shown here is derived from an EMBL/GenBank/DDBJ whole genome shotgun (WGS) entry which is preliminary data.</text>
</comment>
<organism evidence="11 12">
    <name type="scientific">Pseudolycoriella hygida</name>
    <dbReference type="NCBI Taxonomy" id="35572"/>
    <lineage>
        <taxon>Eukaryota</taxon>
        <taxon>Metazoa</taxon>
        <taxon>Ecdysozoa</taxon>
        <taxon>Arthropoda</taxon>
        <taxon>Hexapoda</taxon>
        <taxon>Insecta</taxon>
        <taxon>Pterygota</taxon>
        <taxon>Neoptera</taxon>
        <taxon>Endopterygota</taxon>
        <taxon>Diptera</taxon>
        <taxon>Nematocera</taxon>
        <taxon>Sciaroidea</taxon>
        <taxon>Sciaridae</taxon>
        <taxon>Pseudolycoriella</taxon>
    </lineage>
</organism>
<evidence type="ECO:0000256" key="1">
    <source>
        <dbReference type="ARBA" id="ARBA00004613"/>
    </source>
</evidence>
<evidence type="ECO:0000256" key="6">
    <source>
        <dbReference type="ARBA" id="ARBA00023180"/>
    </source>
</evidence>
<dbReference type="PROSITE" id="PS01208">
    <property type="entry name" value="VWFC_1"/>
    <property type="match status" value="2"/>
</dbReference>
<reference evidence="11" key="1">
    <citation type="submission" date="2022-07" db="EMBL/GenBank/DDBJ databases">
        <authorList>
            <person name="Trinca V."/>
            <person name="Uliana J.V.C."/>
            <person name="Torres T.T."/>
            <person name="Ward R.J."/>
            <person name="Monesi N."/>
        </authorList>
    </citation>
    <scope>NUCLEOTIDE SEQUENCE</scope>
    <source>
        <strain evidence="11">HSMRA1968</strain>
        <tissue evidence="11">Whole embryos</tissue>
    </source>
</reference>
<dbReference type="SMART" id="SM00754">
    <property type="entry name" value="CHRD"/>
    <property type="match status" value="4"/>
</dbReference>
<evidence type="ECO:0000256" key="8">
    <source>
        <dbReference type="SAM" id="MobiDB-lite"/>
    </source>
</evidence>
<dbReference type="PROSITE" id="PS50184">
    <property type="entry name" value="VWFC_2"/>
    <property type="match status" value="1"/>
</dbReference>
<dbReference type="GO" id="GO:0005615">
    <property type="term" value="C:extracellular space"/>
    <property type="evidence" value="ECO:0007669"/>
    <property type="project" value="TreeGrafter"/>
</dbReference>
<dbReference type="GO" id="GO:0048731">
    <property type="term" value="P:system development"/>
    <property type="evidence" value="ECO:0007669"/>
    <property type="project" value="UniProtKB-ARBA"/>
</dbReference>
<dbReference type="InterPro" id="IPR016353">
    <property type="entry name" value="Chordin"/>
</dbReference>
<keyword evidence="5" id="KW-0677">Repeat</keyword>
<keyword evidence="12" id="KW-1185">Reference proteome</keyword>
<dbReference type="SUPFAM" id="SSF57603">
    <property type="entry name" value="FnI-like domain"/>
    <property type="match status" value="3"/>
</dbReference>
<evidence type="ECO:0000259" key="9">
    <source>
        <dbReference type="PROSITE" id="PS50184"/>
    </source>
</evidence>
<feature type="region of interest" description="Disordered" evidence="8">
    <location>
        <begin position="933"/>
        <end position="953"/>
    </location>
</feature>
<feature type="domain" description="CHRD" evidence="10">
    <location>
        <begin position="125"/>
        <end position="265"/>
    </location>
</feature>
<dbReference type="Proteomes" id="UP001151699">
    <property type="component" value="Chromosome X"/>
</dbReference>
<dbReference type="PROSITE" id="PS50933">
    <property type="entry name" value="CHRD"/>
    <property type="match status" value="3"/>
</dbReference>
<feature type="compositionally biased region" description="Basic and acidic residues" evidence="8">
    <location>
        <begin position="821"/>
        <end position="836"/>
    </location>
</feature>
<protein>
    <submittedName>
        <fullName evidence="11">Dorsal-ventral patterning protein Sog</fullName>
    </submittedName>
</protein>
<dbReference type="PANTHER" id="PTHR46526:SF1">
    <property type="entry name" value="CHORDIN"/>
    <property type="match status" value="1"/>
</dbReference>
<dbReference type="GO" id="GO:0009953">
    <property type="term" value="P:dorsal/ventral pattern formation"/>
    <property type="evidence" value="ECO:0007669"/>
    <property type="project" value="TreeGrafter"/>
</dbReference>
<feature type="region of interest" description="Disordered" evidence="8">
    <location>
        <begin position="1"/>
        <end position="20"/>
    </location>
</feature>
<dbReference type="Gene3D" id="6.20.200.20">
    <property type="match status" value="1"/>
</dbReference>
<dbReference type="InterPro" id="IPR001007">
    <property type="entry name" value="VWF_dom"/>
</dbReference>
<keyword evidence="4" id="KW-0964">Secreted</keyword>
<evidence type="ECO:0000313" key="12">
    <source>
        <dbReference type="Proteomes" id="UP001151699"/>
    </source>
</evidence>
<dbReference type="OrthoDB" id="9829321at2759"/>
<keyword evidence="3 7" id="KW-0217">Developmental protein</keyword>
<keyword evidence="6" id="KW-0325">Glycoprotein</keyword>